<accession>A0A3P7K9I3</accession>
<evidence type="ECO:0000313" key="3">
    <source>
        <dbReference type="EMBL" id="VDN00525.1"/>
    </source>
</evidence>
<name>A0A3P7K9I3_ONCOC</name>
<dbReference type="Proteomes" id="UP000271087">
    <property type="component" value="Unassembled WGS sequence"/>
</dbReference>
<evidence type="ECO:0000256" key="1">
    <source>
        <dbReference type="ARBA" id="ARBA00007469"/>
    </source>
</evidence>
<dbReference type="Pfam" id="PF00445">
    <property type="entry name" value="Ribonuclease_T2"/>
    <property type="match status" value="1"/>
</dbReference>
<reference evidence="3 4" key="1">
    <citation type="submission" date="2018-08" db="EMBL/GenBank/DDBJ databases">
        <authorList>
            <person name="Laetsch R D."/>
            <person name="Stevens L."/>
            <person name="Kumar S."/>
            <person name="Blaxter L. M."/>
        </authorList>
    </citation>
    <scope>NUCLEOTIDE SEQUENCE [LARGE SCALE GENOMIC DNA]</scope>
</reference>
<dbReference type="InterPro" id="IPR036430">
    <property type="entry name" value="RNase_T2-like_sf"/>
</dbReference>
<dbReference type="PROSITE" id="PS00531">
    <property type="entry name" value="RNASE_T2_2"/>
    <property type="match status" value="1"/>
</dbReference>
<organism evidence="3 4">
    <name type="scientific">Onchocerca ochengi</name>
    <name type="common">Filarial nematode worm</name>
    <dbReference type="NCBI Taxonomy" id="42157"/>
    <lineage>
        <taxon>Eukaryota</taxon>
        <taxon>Metazoa</taxon>
        <taxon>Ecdysozoa</taxon>
        <taxon>Nematoda</taxon>
        <taxon>Chromadorea</taxon>
        <taxon>Rhabditida</taxon>
        <taxon>Spirurina</taxon>
        <taxon>Spiruromorpha</taxon>
        <taxon>Filarioidea</taxon>
        <taxon>Onchocercidae</taxon>
        <taxon>Onchocerca</taxon>
    </lineage>
</organism>
<dbReference type="InterPro" id="IPR001568">
    <property type="entry name" value="RNase_T2-like"/>
</dbReference>
<comment type="similarity">
    <text evidence="1 2">Belongs to the RNase T2 family.</text>
</comment>
<dbReference type="GO" id="GO:0005576">
    <property type="term" value="C:extracellular region"/>
    <property type="evidence" value="ECO:0007669"/>
    <property type="project" value="TreeGrafter"/>
</dbReference>
<dbReference type="EMBL" id="UYRW01013453">
    <property type="protein sequence ID" value="VDN00525.1"/>
    <property type="molecule type" value="Genomic_DNA"/>
</dbReference>
<dbReference type="GO" id="GO:0033897">
    <property type="term" value="F:ribonuclease T2 activity"/>
    <property type="evidence" value="ECO:0007669"/>
    <property type="project" value="InterPro"/>
</dbReference>
<dbReference type="OrthoDB" id="435754at2759"/>
<dbReference type="PANTHER" id="PTHR11240:SF22">
    <property type="entry name" value="RIBONUCLEASE T2"/>
    <property type="match status" value="1"/>
</dbReference>
<keyword evidence="4" id="KW-1185">Reference proteome</keyword>
<evidence type="ECO:0000256" key="2">
    <source>
        <dbReference type="RuleBase" id="RU004328"/>
    </source>
</evidence>
<dbReference type="AlphaFoldDB" id="A0A3P7K9I3"/>
<protein>
    <submittedName>
        <fullName evidence="3">Uncharacterized protein</fullName>
    </submittedName>
</protein>
<dbReference type="GO" id="GO:0003723">
    <property type="term" value="F:RNA binding"/>
    <property type="evidence" value="ECO:0007669"/>
    <property type="project" value="InterPro"/>
</dbReference>
<dbReference type="InterPro" id="IPR033130">
    <property type="entry name" value="RNase_T2_His_AS_2"/>
</dbReference>
<dbReference type="GO" id="GO:0006401">
    <property type="term" value="P:RNA catabolic process"/>
    <property type="evidence" value="ECO:0007669"/>
    <property type="project" value="TreeGrafter"/>
</dbReference>
<dbReference type="SUPFAM" id="SSF55895">
    <property type="entry name" value="Ribonuclease Rh-like"/>
    <property type="match status" value="1"/>
</dbReference>
<gene>
    <name evidence="3" type="ORF">NOO_LOCUS13092</name>
</gene>
<evidence type="ECO:0000313" key="4">
    <source>
        <dbReference type="Proteomes" id="UP000271087"/>
    </source>
</evidence>
<sequence>MLSPGQFMALIKKNNSLRLRSRYLNYKAGFQVFVVLRPNRNDGSFPQFCGGETKKFVLSKLVPIEEKLERNWPNLLVTQSVSSLWKHEWTKHGTCAEIVEEVNDEIKYFNKSLALHEQFDIFG</sequence>
<proteinExistence type="inferred from homology"/>
<feature type="non-terminal residue" evidence="3">
    <location>
        <position position="123"/>
    </location>
</feature>
<dbReference type="PANTHER" id="PTHR11240">
    <property type="entry name" value="RIBONUCLEASE T2"/>
    <property type="match status" value="1"/>
</dbReference>
<dbReference type="Gene3D" id="3.90.730.10">
    <property type="entry name" value="Ribonuclease T2-like"/>
    <property type="match status" value="1"/>
</dbReference>